<dbReference type="RefSeq" id="WP_184224557.1">
    <property type="nucleotide sequence ID" value="NZ_JACIIU010000026.1"/>
</dbReference>
<keyword evidence="5 13" id="KW-0808">Transferase</keyword>
<comment type="subcellular location">
    <subcellularLocation>
        <location evidence="2">Membrane</location>
    </subcellularLocation>
</comment>
<dbReference type="EMBL" id="JACIIU010000026">
    <property type="protein sequence ID" value="MBB6262360.1"/>
    <property type="molecule type" value="Genomic_DNA"/>
</dbReference>
<dbReference type="Pfam" id="PF00512">
    <property type="entry name" value="HisKA"/>
    <property type="match status" value="1"/>
</dbReference>
<feature type="domain" description="HAMP" evidence="12">
    <location>
        <begin position="356"/>
        <end position="408"/>
    </location>
</feature>
<dbReference type="CDD" id="cd00082">
    <property type="entry name" value="HisKA"/>
    <property type="match status" value="1"/>
</dbReference>
<dbReference type="Gene3D" id="3.30.565.10">
    <property type="entry name" value="Histidine kinase-like ATPase, C-terminal domain"/>
    <property type="match status" value="1"/>
</dbReference>
<evidence type="ECO:0000256" key="5">
    <source>
        <dbReference type="ARBA" id="ARBA00022679"/>
    </source>
</evidence>
<dbReference type="SMART" id="SM00388">
    <property type="entry name" value="HisKA"/>
    <property type="match status" value="1"/>
</dbReference>
<reference evidence="13 14" key="1">
    <citation type="submission" date="2020-08" db="EMBL/GenBank/DDBJ databases">
        <title>Genomic Encyclopedia of Type Strains, Phase IV (KMG-IV): sequencing the most valuable type-strain genomes for metagenomic binning, comparative biology and taxonomic classification.</title>
        <authorList>
            <person name="Goeker M."/>
        </authorList>
    </citation>
    <scope>NUCLEOTIDE SEQUENCE [LARGE SCALE GENOMIC DNA]</scope>
    <source>
        <strain evidence="13 14">DSM 22336</strain>
    </source>
</reference>
<keyword evidence="7 13" id="KW-0418">Kinase</keyword>
<accession>A0A841LZW7</accession>
<dbReference type="PROSITE" id="PS50109">
    <property type="entry name" value="HIS_KIN"/>
    <property type="match status" value="1"/>
</dbReference>
<dbReference type="InterPro" id="IPR003660">
    <property type="entry name" value="HAMP_dom"/>
</dbReference>
<evidence type="ECO:0000313" key="13">
    <source>
        <dbReference type="EMBL" id="MBB6262360.1"/>
    </source>
</evidence>
<dbReference type="AlphaFoldDB" id="A0A841LZW7"/>
<comment type="caution">
    <text evidence="13">The sequence shown here is derived from an EMBL/GenBank/DDBJ whole genome shotgun (WGS) entry which is preliminary data.</text>
</comment>
<evidence type="ECO:0000259" key="11">
    <source>
        <dbReference type="PROSITE" id="PS50109"/>
    </source>
</evidence>
<dbReference type="InterPro" id="IPR036097">
    <property type="entry name" value="HisK_dim/P_sf"/>
</dbReference>
<dbReference type="SMART" id="SM00387">
    <property type="entry name" value="HATPase_c"/>
    <property type="match status" value="1"/>
</dbReference>
<dbReference type="InterPro" id="IPR005467">
    <property type="entry name" value="His_kinase_dom"/>
</dbReference>
<name>A0A841LZW7_9HYPH</name>
<keyword evidence="8" id="KW-0067">ATP-binding</keyword>
<dbReference type="InterPro" id="IPR036890">
    <property type="entry name" value="HATPase_C_sf"/>
</dbReference>
<keyword evidence="9" id="KW-0902">Two-component regulatory system</keyword>
<dbReference type="PROSITE" id="PS50885">
    <property type="entry name" value="HAMP"/>
    <property type="match status" value="1"/>
</dbReference>
<evidence type="ECO:0000313" key="14">
    <source>
        <dbReference type="Proteomes" id="UP000555393"/>
    </source>
</evidence>
<comment type="catalytic activity">
    <reaction evidence="1">
        <text>ATP + protein L-histidine = ADP + protein N-phospho-L-histidine.</text>
        <dbReference type="EC" id="2.7.13.3"/>
    </reaction>
</comment>
<dbReference type="PANTHER" id="PTHR43065:SF46">
    <property type="entry name" value="C4-DICARBOXYLATE TRANSPORT SENSOR PROTEIN DCTB"/>
    <property type="match status" value="1"/>
</dbReference>
<dbReference type="Pfam" id="PF02518">
    <property type="entry name" value="HATPase_c"/>
    <property type="match status" value="1"/>
</dbReference>
<feature type="transmembrane region" description="Helical" evidence="10">
    <location>
        <begin position="21"/>
        <end position="45"/>
    </location>
</feature>
<evidence type="ECO:0000256" key="7">
    <source>
        <dbReference type="ARBA" id="ARBA00022777"/>
    </source>
</evidence>
<dbReference type="PANTHER" id="PTHR43065">
    <property type="entry name" value="SENSOR HISTIDINE KINASE"/>
    <property type="match status" value="1"/>
</dbReference>
<dbReference type="Proteomes" id="UP000555393">
    <property type="component" value="Unassembled WGS sequence"/>
</dbReference>
<feature type="transmembrane region" description="Helical" evidence="10">
    <location>
        <begin position="334"/>
        <end position="354"/>
    </location>
</feature>
<feature type="domain" description="Histidine kinase" evidence="11">
    <location>
        <begin position="421"/>
        <end position="635"/>
    </location>
</feature>
<dbReference type="EC" id="2.7.13.3" evidence="3"/>
<keyword evidence="10" id="KW-0472">Membrane</keyword>
<dbReference type="GO" id="GO:0000155">
    <property type="term" value="F:phosphorelay sensor kinase activity"/>
    <property type="evidence" value="ECO:0007669"/>
    <property type="project" value="InterPro"/>
</dbReference>
<dbReference type="Gene3D" id="1.20.58.920">
    <property type="match status" value="1"/>
</dbReference>
<dbReference type="SUPFAM" id="SSF47384">
    <property type="entry name" value="Homodimeric domain of signal transducing histidine kinase"/>
    <property type="match status" value="1"/>
</dbReference>
<evidence type="ECO:0000256" key="8">
    <source>
        <dbReference type="ARBA" id="ARBA00022840"/>
    </source>
</evidence>
<dbReference type="GO" id="GO:0005524">
    <property type="term" value="F:ATP binding"/>
    <property type="evidence" value="ECO:0007669"/>
    <property type="project" value="UniProtKB-KW"/>
</dbReference>
<dbReference type="Gene3D" id="1.10.287.130">
    <property type="match status" value="1"/>
</dbReference>
<keyword evidence="4" id="KW-0597">Phosphoprotein</keyword>
<evidence type="ECO:0000256" key="6">
    <source>
        <dbReference type="ARBA" id="ARBA00022741"/>
    </source>
</evidence>
<dbReference type="SUPFAM" id="SSF55874">
    <property type="entry name" value="ATPase domain of HSP90 chaperone/DNA topoisomerase II/histidine kinase"/>
    <property type="match status" value="1"/>
</dbReference>
<evidence type="ECO:0000256" key="1">
    <source>
        <dbReference type="ARBA" id="ARBA00000085"/>
    </source>
</evidence>
<evidence type="ECO:0000256" key="9">
    <source>
        <dbReference type="ARBA" id="ARBA00023012"/>
    </source>
</evidence>
<evidence type="ECO:0000256" key="3">
    <source>
        <dbReference type="ARBA" id="ARBA00012438"/>
    </source>
</evidence>
<keyword evidence="10" id="KW-0812">Transmembrane</keyword>
<evidence type="ECO:0000256" key="10">
    <source>
        <dbReference type="SAM" id="Phobius"/>
    </source>
</evidence>
<dbReference type="Gene3D" id="6.10.340.10">
    <property type="match status" value="1"/>
</dbReference>
<dbReference type="Pfam" id="PF00672">
    <property type="entry name" value="HAMP"/>
    <property type="match status" value="1"/>
</dbReference>
<keyword evidence="14" id="KW-1185">Reference proteome</keyword>
<dbReference type="InterPro" id="IPR003661">
    <property type="entry name" value="HisK_dim/P_dom"/>
</dbReference>
<dbReference type="InterPro" id="IPR038188">
    <property type="entry name" value="TorS_sensor_sf"/>
</dbReference>
<dbReference type="InterPro" id="IPR004358">
    <property type="entry name" value="Sig_transdc_His_kin-like_C"/>
</dbReference>
<proteinExistence type="predicted"/>
<dbReference type="SMART" id="SM00304">
    <property type="entry name" value="HAMP"/>
    <property type="match status" value="1"/>
</dbReference>
<dbReference type="GO" id="GO:0016020">
    <property type="term" value="C:membrane"/>
    <property type="evidence" value="ECO:0007669"/>
    <property type="project" value="UniProtKB-SubCell"/>
</dbReference>
<evidence type="ECO:0000259" key="12">
    <source>
        <dbReference type="PROSITE" id="PS50885"/>
    </source>
</evidence>
<dbReference type="InterPro" id="IPR003594">
    <property type="entry name" value="HATPase_dom"/>
</dbReference>
<organism evidence="13 14">
    <name type="scientific">Paenochrobactrum gallinarii</name>
    <dbReference type="NCBI Taxonomy" id="643673"/>
    <lineage>
        <taxon>Bacteria</taxon>
        <taxon>Pseudomonadati</taxon>
        <taxon>Pseudomonadota</taxon>
        <taxon>Alphaproteobacteria</taxon>
        <taxon>Hyphomicrobiales</taxon>
        <taxon>Brucellaceae</taxon>
        <taxon>Paenochrobactrum</taxon>
    </lineage>
</organism>
<evidence type="ECO:0000256" key="4">
    <source>
        <dbReference type="ARBA" id="ARBA00022553"/>
    </source>
</evidence>
<protein>
    <recommendedName>
        <fullName evidence="3">histidine kinase</fullName>
        <ecNumber evidence="3">2.7.13.3</ecNumber>
    </recommendedName>
</protein>
<dbReference type="PRINTS" id="PR00344">
    <property type="entry name" value="BCTRLSENSOR"/>
</dbReference>
<sequence>MPENIHILSKAMPKWRFGIGARLGAAFITIVGLAVGACTVGWLSYYQLSGELSHIAEEQIPRLVFASRLSKAGADIGSLTSPLAGAKTRSEYNEIRRVYAAHLDELENLLENGDVNQRVNTILPVAQTIQHNLLQIDMTAGKRFTLIEAMHADIDELRWVQADLIDEAAPLVDDTRFNIETEMRNSHDAAALDEQRKSEALLSLVAQASLSTGLIARLANGYTADDLQETNAFLGDSADELNSHLTTLKSWPDSITVRQLAKRILDKSNPENGTPNRKRSQMRETARLEELVVMNNHLVNQLGRNIAAEVTAIEARAAEAAERAANAINTGRKLLAAIALLSVLLAVAIGVFYVHRNLLLRIRQLALAANAISAGRADTDISAKGTDELADLAAALILFRQTRDELVQSAKLAALGQMAAGIGHELNQPLAAIRAHIHSGSKFIERGNSDRALANFEKIRLLTTRMANQISHIRRFARRPDTKQQSVNLYDTIHGALSLLEHRFDEENVTLKLDLPTLEQPLFILAEQVRLEQVIVNLIANALDAVKEHSIRVVTISVTPNEQGAALSITDTGSGIDTENLNAIFDPFFTTKPVGSGLGLGLSISYNIVKDFGASLSVADTGPQGTRFIVALKGS</sequence>
<evidence type="ECO:0000256" key="2">
    <source>
        <dbReference type="ARBA" id="ARBA00004370"/>
    </source>
</evidence>
<keyword evidence="6" id="KW-0547">Nucleotide-binding</keyword>
<keyword evidence="10" id="KW-1133">Transmembrane helix</keyword>
<gene>
    <name evidence="13" type="ORF">FHS77_002933</name>
</gene>